<name>A0ABS6RZP3_9BACT</name>
<sequence length="148" mass="16875">MKPIVIYDHPVSMQIHRELFHFDDDVYVPAGDDLIGVLQGLDIHGGATVSVAAQWRGMIALALWKDDPTAEEVMAFLVSVTPECKEVLLTASTDEVFEFMYRQKRFDCLRRLSNTTKRLIEKHLRDKRLRIEFHLTSEATGSIITSSL</sequence>
<organism evidence="1 2">
    <name type="scientific">Candidatus Magnetobacterium casense</name>
    <dbReference type="NCBI Taxonomy" id="1455061"/>
    <lineage>
        <taxon>Bacteria</taxon>
        <taxon>Pseudomonadati</taxon>
        <taxon>Nitrospirota</taxon>
        <taxon>Thermodesulfovibrionia</taxon>
        <taxon>Thermodesulfovibrionales</taxon>
        <taxon>Candidatus Magnetobacteriaceae</taxon>
        <taxon>Candidatus Magnetobacterium</taxon>
    </lineage>
</organism>
<keyword evidence="2" id="KW-1185">Reference proteome</keyword>
<proteinExistence type="predicted"/>
<accession>A0ABS6RZP3</accession>
<reference evidence="1 2" key="1">
    <citation type="journal article" date="2020" name="J Geophys Res Biogeosci">
        <title>Magnetotaxis as an Adaptation to Enable Bacterial Shuttling of Microbial Sulfur and Sulfur Cycling Across Aquatic Oxic#Anoxic Interfaces.</title>
        <authorList>
            <person name="Li J."/>
            <person name="Liu P."/>
            <person name="Wang J."/>
            <person name="Roberts A.P."/>
            <person name="Pan Y."/>
        </authorList>
    </citation>
    <scope>NUCLEOTIDE SEQUENCE [LARGE SCALE GENOMIC DNA]</scope>
    <source>
        <strain evidence="1 2">MYR-1_YQ</strain>
    </source>
</reference>
<gene>
    <name evidence="1" type="ORF">HWQ67_10800</name>
</gene>
<comment type="caution">
    <text evidence="1">The sequence shown here is derived from an EMBL/GenBank/DDBJ whole genome shotgun (WGS) entry which is preliminary data.</text>
</comment>
<evidence type="ECO:0000313" key="2">
    <source>
        <dbReference type="Proteomes" id="UP001196980"/>
    </source>
</evidence>
<dbReference type="EMBL" id="JABXWD010000192">
    <property type="protein sequence ID" value="MBV6342074.1"/>
    <property type="molecule type" value="Genomic_DNA"/>
</dbReference>
<dbReference type="RefSeq" id="WP_218252699.1">
    <property type="nucleotide sequence ID" value="NZ_JABXWD010000192.1"/>
</dbReference>
<dbReference type="Proteomes" id="UP001196980">
    <property type="component" value="Unassembled WGS sequence"/>
</dbReference>
<evidence type="ECO:0000313" key="1">
    <source>
        <dbReference type="EMBL" id="MBV6342074.1"/>
    </source>
</evidence>
<protein>
    <submittedName>
        <fullName evidence="1">Uncharacterized protein</fullName>
    </submittedName>
</protein>